<evidence type="ECO:0000259" key="12">
    <source>
        <dbReference type="Pfam" id="PF02799"/>
    </source>
</evidence>
<feature type="compositionally biased region" description="Low complexity" evidence="10">
    <location>
        <begin position="61"/>
        <end position="71"/>
    </location>
</feature>
<evidence type="ECO:0000256" key="2">
    <source>
        <dbReference type="ARBA" id="ARBA00009469"/>
    </source>
</evidence>
<dbReference type="PROSITE" id="PS00976">
    <property type="entry name" value="NMT_2"/>
    <property type="match status" value="1"/>
</dbReference>
<evidence type="ECO:0000256" key="7">
    <source>
        <dbReference type="ARBA" id="ARBA00048276"/>
    </source>
</evidence>
<gene>
    <name evidence="13" type="ORF">VPNG_04278</name>
</gene>
<proteinExistence type="inferred from homology"/>
<dbReference type="GO" id="GO:0004379">
    <property type="term" value="F:glycylpeptide N-tetradecanoyltransferase activity"/>
    <property type="evidence" value="ECO:0007669"/>
    <property type="project" value="UniProtKB-EC"/>
</dbReference>
<dbReference type="InParanoid" id="A0A423XE09"/>
<evidence type="ECO:0000256" key="1">
    <source>
        <dbReference type="ARBA" id="ARBA00003900"/>
    </source>
</evidence>
<evidence type="ECO:0000313" key="14">
    <source>
        <dbReference type="Proteomes" id="UP000285146"/>
    </source>
</evidence>
<feature type="region of interest" description="Disordered" evidence="10">
    <location>
        <begin position="1"/>
        <end position="90"/>
    </location>
</feature>
<evidence type="ECO:0000256" key="8">
    <source>
        <dbReference type="RuleBase" id="RU000586"/>
    </source>
</evidence>
<comment type="function">
    <text evidence="1 8">Adds a myristoyl group to the N-terminal glycine residue of certain cellular proteins.</text>
</comment>
<dbReference type="InterPro" id="IPR016181">
    <property type="entry name" value="Acyl_CoA_acyltransferase"/>
</dbReference>
<dbReference type="Gene3D" id="3.40.630.30">
    <property type="match status" value="2"/>
</dbReference>
<protein>
    <recommendedName>
        <fullName evidence="4 8">Glycylpeptide N-tetradecanoyltransferase</fullName>
        <ecNumber evidence="3 8">2.3.1.97</ecNumber>
    </recommendedName>
</protein>
<dbReference type="GO" id="GO:0005737">
    <property type="term" value="C:cytoplasm"/>
    <property type="evidence" value="ECO:0007669"/>
    <property type="project" value="TreeGrafter"/>
</dbReference>
<feature type="compositionally biased region" description="Basic residues" evidence="10">
    <location>
        <begin position="72"/>
        <end position="83"/>
    </location>
</feature>
<keyword evidence="14" id="KW-1185">Reference proteome</keyword>
<dbReference type="AlphaFoldDB" id="A0A423XE09"/>
<dbReference type="SUPFAM" id="SSF55729">
    <property type="entry name" value="Acyl-CoA N-acyltransferases (Nat)"/>
    <property type="match status" value="2"/>
</dbReference>
<dbReference type="PANTHER" id="PTHR11377">
    <property type="entry name" value="N-MYRISTOYL TRANSFERASE"/>
    <property type="match status" value="1"/>
</dbReference>
<keyword evidence="6 8" id="KW-0012">Acyltransferase</keyword>
<dbReference type="EC" id="2.3.1.97" evidence="3 8"/>
<dbReference type="Pfam" id="PF01233">
    <property type="entry name" value="NMT"/>
    <property type="match status" value="1"/>
</dbReference>
<dbReference type="STRING" id="1230097.A0A423XE09"/>
<accession>A0A423XE09</accession>
<dbReference type="InterPro" id="IPR000903">
    <property type="entry name" value="NMT"/>
</dbReference>
<dbReference type="InterPro" id="IPR022677">
    <property type="entry name" value="NMT_C"/>
</dbReference>
<evidence type="ECO:0000256" key="6">
    <source>
        <dbReference type="ARBA" id="ARBA00023315"/>
    </source>
</evidence>
<feature type="domain" description="Glycylpeptide N-tetradecanoyltransferase N-terminal" evidence="11">
    <location>
        <begin position="187"/>
        <end position="345"/>
    </location>
</feature>
<dbReference type="PANTHER" id="PTHR11377:SF5">
    <property type="entry name" value="GLYCYLPEPTIDE N-TETRADECANOYLTRANSFERASE"/>
    <property type="match status" value="1"/>
</dbReference>
<comment type="similarity">
    <text evidence="2 9">Belongs to the NMT family.</text>
</comment>
<comment type="caution">
    <text evidence="13">The sequence shown here is derived from an EMBL/GenBank/DDBJ whole genome shotgun (WGS) entry which is preliminary data.</text>
</comment>
<feature type="compositionally biased region" description="Basic and acidic residues" evidence="10">
    <location>
        <begin position="1"/>
        <end position="31"/>
    </location>
</feature>
<dbReference type="PROSITE" id="PS00975">
    <property type="entry name" value="NMT_1"/>
    <property type="match status" value="1"/>
</dbReference>
<evidence type="ECO:0000313" key="13">
    <source>
        <dbReference type="EMBL" id="ROW14272.1"/>
    </source>
</evidence>
<dbReference type="Pfam" id="PF02799">
    <property type="entry name" value="NMT_C"/>
    <property type="match status" value="1"/>
</dbReference>
<reference evidence="13 14" key="1">
    <citation type="submission" date="2015-09" db="EMBL/GenBank/DDBJ databases">
        <title>Host preference determinants of Valsa canker pathogens revealed by comparative genomics.</title>
        <authorList>
            <person name="Yin Z."/>
            <person name="Huang L."/>
        </authorList>
    </citation>
    <scope>NUCLEOTIDE SEQUENCE [LARGE SCALE GENOMIC DNA]</scope>
    <source>
        <strain evidence="13 14">SXYLt</strain>
    </source>
</reference>
<comment type="catalytic activity">
    <reaction evidence="7 8">
        <text>N-terminal glycyl-[protein] + tetradecanoyl-CoA = N-tetradecanoylglycyl-[protein] + CoA + H(+)</text>
        <dbReference type="Rhea" id="RHEA:15521"/>
        <dbReference type="Rhea" id="RHEA-COMP:12666"/>
        <dbReference type="Rhea" id="RHEA-COMP:12667"/>
        <dbReference type="ChEBI" id="CHEBI:15378"/>
        <dbReference type="ChEBI" id="CHEBI:57287"/>
        <dbReference type="ChEBI" id="CHEBI:57385"/>
        <dbReference type="ChEBI" id="CHEBI:64723"/>
        <dbReference type="ChEBI" id="CHEBI:133050"/>
        <dbReference type="EC" id="2.3.1.97"/>
    </reaction>
</comment>
<feature type="domain" description="Glycylpeptide N-tetradecanoyltransferase C-terminal" evidence="12">
    <location>
        <begin position="359"/>
        <end position="575"/>
    </location>
</feature>
<dbReference type="Proteomes" id="UP000285146">
    <property type="component" value="Unassembled WGS sequence"/>
</dbReference>
<evidence type="ECO:0000256" key="5">
    <source>
        <dbReference type="ARBA" id="ARBA00022679"/>
    </source>
</evidence>
<keyword evidence="5 8" id="KW-0808">Transferase</keyword>
<evidence type="ECO:0000256" key="4">
    <source>
        <dbReference type="ARBA" id="ARBA00022240"/>
    </source>
</evidence>
<evidence type="ECO:0000256" key="3">
    <source>
        <dbReference type="ARBA" id="ARBA00012923"/>
    </source>
</evidence>
<dbReference type="InterPro" id="IPR022678">
    <property type="entry name" value="NMT_CS"/>
</dbReference>
<name>A0A423XE09_9PEZI</name>
<dbReference type="FunFam" id="3.40.630.30:FF:000056">
    <property type="entry name" value="Glycylpeptide N-tetradecanoyltransferase"/>
    <property type="match status" value="1"/>
</dbReference>
<evidence type="ECO:0000256" key="9">
    <source>
        <dbReference type="RuleBase" id="RU004178"/>
    </source>
</evidence>
<dbReference type="EMBL" id="LKEB01000015">
    <property type="protein sequence ID" value="ROW14272.1"/>
    <property type="molecule type" value="Genomic_DNA"/>
</dbReference>
<organism evidence="13 14">
    <name type="scientific">Cytospora leucostoma</name>
    <dbReference type="NCBI Taxonomy" id="1230097"/>
    <lineage>
        <taxon>Eukaryota</taxon>
        <taxon>Fungi</taxon>
        <taxon>Dikarya</taxon>
        <taxon>Ascomycota</taxon>
        <taxon>Pezizomycotina</taxon>
        <taxon>Sordariomycetes</taxon>
        <taxon>Sordariomycetidae</taxon>
        <taxon>Diaporthales</taxon>
        <taxon>Cytosporaceae</taxon>
        <taxon>Cytospora</taxon>
    </lineage>
</organism>
<feature type="compositionally biased region" description="Acidic residues" evidence="10">
    <location>
        <begin position="39"/>
        <end position="60"/>
    </location>
</feature>
<dbReference type="FunCoup" id="A0A423XE09">
    <property type="interactions" value="892"/>
</dbReference>
<evidence type="ECO:0000256" key="10">
    <source>
        <dbReference type="SAM" id="MobiDB-lite"/>
    </source>
</evidence>
<dbReference type="InterPro" id="IPR022676">
    <property type="entry name" value="NMT_N"/>
</dbReference>
<dbReference type="OrthoDB" id="60315at2759"/>
<evidence type="ECO:0000259" key="11">
    <source>
        <dbReference type="Pfam" id="PF01233"/>
    </source>
</evidence>
<sequence>MSGTESKEVDASKVAAEEVEKLNEGQGKGKEPAVAADNHEDDVDDVDDVPDDDDAEEEDAAAAAGTAGSSGKQKKKSKRKKVKAALTGKSEDPMAQLKSVLDKLPQHDLQDLMSRNPALLKDFNGDPAKAAEAFKGLSLNDVMTGLALSGKNAKDMASYKFWQTQPVPRFDEPIPKAPFEEGPLKIQTVEDVPKEAPKLGIEGFEWVTLDLTKEEEIKEVYQLLNGHYVEDDESMFRFNYGTALIKWALMSPGWSAEWHVGIRDCRLPNKKPLVAFISAVPVNLRVRKNVIRTSEVNFLCVHKKLRNKRLTPILIKEVTRRSNLSEIWQGVYTAGIVLPKPVSTCRYYHRALDWKKLYDIGFSPLPPNQKPEWQVRKYALPEKTTLRGLREMTKKDIPAVQKLMKKYEDRFDMSPEWDEEETAHWLLQPRGEGDEQVVWSYVVEDDNHNITDFFSFYNLESTVINNPRHKVVRVAYLFYYASEVAFQSPFNKPALKTRLNELVHDALILAKRAKFDVFNALSLMDNTLFLEQQKFGPGDGQLHYYLFNYRANPIAGGVDSRNRADEENLSGVGFVML</sequence>